<evidence type="ECO:0000256" key="2">
    <source>
        <dbReference type="SAM" id="SignalP"/>
    </source>
</evidence>
<protein>
    <submittedName>
        <fullName evidence="4">Small open reading frame</fullName>
    </submittedName>
</protein>
<dbReference type="EMBL" id="AK441111">
    <property type="protein sequence ID" value="BAN64905.1"/>
    <property type="molecule type" value="mRNA"/>
</dbReference>
<feature type="region of interest" description="Disordered" evidence="1">
    <location>
        <begin position="33"/>
        <end position="70"/>
    </location>
</feature>
<gene>
    <name evidence="4" type="primary">BBOV_II004220</name>
</gene>
<dbReference type="InterPro" id="IPR056315">
    <property type="entry name" value="SmORF-like_dom_apicomplexa"/>
</dbReference>
<evidence type="ECO:0000256" key="1">
    <source>
        <dbReference type="SAM" id="MobiDB-lite"/>
    </source>
</evidence>
<dbReference type="VEuPathDB" id="PiroplasmaDB:BBOV_II004220"/>
<accession>S6C8M3</accession>
<dbReference type="Pfam" id="PF23503">
    <property type="entry name" value="Microp_apicomplexa_5"/>
    <property type="match status" value="1"/>
</dbReference>
<dbReference type="AlphaFoldDB" id="S6C8M3"/>
<name>S6C8M3_BABBO</name>
<feature type="signal peptide" evidence="2">
    <location>
        <begin position="1"/>
        <end position="24"/>
    </location>
</feature>
<feature type="domain" description="SmORF-like" evidence="3">
    <location>
        <begin position="1"/>
        <end position="91"/>
    </location>
</feature>
<evidence type="ECO:0000259" key="3">
    <source>
        <dbReference type="Pfam" id="PF23503"/>
    </source>
</evidence>
<evidence type="ECO:0000313" key="4">
    <source>
        <dbReference type="EMBL" id="BAN64905.1"/>
    </source>
</evidence>
<feature type="compositionally biased region" description="Acidic residues" evidence="1">
    <location>
        <begin position="52"/>
        <end position="62"/>
    </location>
</feature>
<proteinExistence type="evidence at transcript level"/>
<organism evidence="4">
    <name type="scientific">Babesia bovis</name>
    <dbReference type="NCBI Taxonomy" id="5865"/>
    <lineage>
        <taxon>Eukaryota</taxon>
        <taxon>Sar</taxon>
        <taxon>Alveolata</taxon>
        <taxon>Apicomplexa</taxon>
        <taxon>Aconoidasida</taxon>
        <taxon>Piroplasmida</taxon>
        <taxon>Babesiidae</taxon>
        <taxon>Babesia</taxon>
    </lineage>
</organism>
<keyword evidence="2" id="KW-0732">Signal</keyword>
<reference evidence="4" key="1">
    <citation type="journal article" date="2014" name="BMC Genomics">
        <title>The Babesia bovis gene and promoter model: an update from full-length EST analysis.</title>
        <authorList>
            <person name="Yamagishi J."/>
            <person name="Wakaguri H."/>
            <person name="Yokoyama N."/>
            <person name="Yamashita R."/>
            <person name="Suzuki Y."/>
            <person name="Xuan X."/>
            <person name="Igarashi I."/>
        </authorList>
    </citation>
    <scope>NUCLEOTIDE SEQUENCE</scope>
    <source>
        <strain evidence="4">Texas</strain>
    </source>
</reference>
<sequence>MVAFNMLWKLCVAVAFGLSATVTATDVAQEQPKKESLIGGFSNKEDEHDTEPVEVQEEEITETQENTETAEPPKFSLEWYLLPKPENRAALRYVLPRSLAKDVPEDYNKPIDPALGKAIRKYFLWYGFEWYLLAMPESRAALRYVLPKDLAEMVPENFNKPIAPLVENDIRKHFLLYAVEWYLLPKPENRSDLRYLLPKNLAKDVPEDFNVPITPKLEKDIRKYLSLIRKKQK</sequence>
<feature type="chain" id="PRO_5004537295" evidence="2">
    <location>
        <begin position="25"/>
        <end position="233"/>
    </location>
</feature>